<evidence type="ECO:0000313" key="7">
    <source>
        <dbReference type="EMBL" id="RAR06400.1"/>
    </source>
</evidence>
<protein>
    <recommendedName>
        <fullName evidence="9">Pentatricopeptide repeat protein</fullName>
    </recommendedName>
</protein>
<organism evidence="7 8">
    <name type="scientific">Stemphylium lycopersici</name>
    <name type="common">Tomato gray leaf spot disease fungus</name>
    <name type="synonym">Thyrospora lycopersici</name>
    <dbReference type="NCBI Taxonomy" id="183478"/>
    <lineage>
        <taxon>Eukaryota</taxon>
        <taxon>Fungi</taxon>
        <taxon>Dikarya</taxon>
        <taxon>Ascomycota</taxon>
        <taxon>Pezizomycotina</taxon>
        <taxon>Dothideomycetes</taxon>
        <taxon>Pleosporomycetidae</taxon>
        <taxon>Pleosporales</taxon>
        <taxon>Pleosporineae</taxon>
        <taxon>Pleosporaceae</taxon>
        <taxon>Stemphylium</taxon>
    </lineage>
</organism>
<dbReference type="PANTHER" id="PTHR47447:SF23">
    <property type="entry name" value="PENTACOTRIPEPTIDE-REPEAT REGION OF PRORP DOMAIN-CONTAINING PROTEIN"/>
    <property type="match status" value="1"/>
</dbReference>
<name>A0A364MY87_STELY</name>
<feature type="compositionally biased region" description="Polar residues" evidence="6">
    <location>
        <begin position="78"/>
        <end position="92"/>
    </location>
</feature>
<dbReference type="AlphaFoldDB" id="A0A364MY87"/>
<feature type="repeat" description="PPR" evidence="5">
    <location>
        <begin position="490"/>
        <end position="524"/>
    </location>
</feature>
<dbReference type="InterPro" id="IPR011990">
    <property type="entry name" value="TPR-like_helical_dom_sf"/>
</dbReference>
<evidence type="ECO:0000256" key="3">
    <source>
        <dbReference type="ARBA" id="ARBA00044493"/>
    </source>
</evidence>
<feature type="repeat" description="PPR" evidence="5">
    <location>
        <begin position="634"/>
        <end position="668"/>
    </location>
</feature>
<gene>
    <name evidence="7" type="ORF">DDE83_006949</name>
</gene>
<comment type="similarity">
    <text evidence="1">Belongs to the CCM1 family.</text>
</comment>
<dbReference type="EMBL" id="QGDH01000116">
    <property type="protein sequence ID" value="RAR06400.1"/>
    <property type="molecule type" value="Genomic_DNA"/>
</dbReference>
<dbReference type="Proteomes" id="UP000249619">
    <property type="component" value="Unassembled WGS sequence"/>
</dbReference>
<dbReference type="STRING" id="183478.A0A364MY87"/>
<feature type="compositionally biased region" description="Basic and acidic residues" evidence="6">
    <location>
        <begin position="53"/>
        <end position="62"/>
    </location>
</feature>
<comment type="caution">
    <text evidence="7">The sequence shown here is derived from an EMBL/GenBank/DDBJ whole genome shotgun (WGS) entry which is preliminary data.</text>
</comment>
<reference evidence="8" key="1">
    <citation type="submission" date="2018-05" db="EMBL/GenBank/DDBJ databases">
        <title>Draft genome sequence of Stemphylium lycopersici strain CIDEFI 213.</title>
        <authorList>
            <person name="Medina R."/>
            <person name="Franco M.E.E."/>
            <person name="Lucentini C.G."/>
            <person name="Saparrat M.C.N."/>
            <person name="Balatti P.A."/>
        </authorList>
    </citation>
    <scope>NUCLEOTIDE SEQUENCE [LARGE SCALE GENOMIC DNA]</scope>
    <source>
        <strain evidence="8">CIDEFI 213</strain>
    </source>
</reference>
<keyword evidence="8" id="KW-1185">Reference proteome</keyword>
<dbReference type="PANTHER" id="PTHR47447">
    <property type="entry name" value="OS03G0856100 PROTEIN"/>
    <property type="match status" value="1"/>
</dbReference>
<evidence type="ECO:0008006" key="9">
    <source>
        <dbReference type="Google" id="ProtNLM"/>
    </source>
</evidence>
<evidence type="ECO:0000256" key="6">
    <source>
        <dbReference type="SAM" id="MobiDB-lite"/>
    </source>
</evidence>
<accession>A0A364MY87</accession>
<keyword evidence="2" id="KW-0677">Repeat</keyword>
<feature type="region of interest" description="Disordered" evidence="6">
    <location>
        <begin position="42"/>
        <end position="95"/>
    </location>
</feature>
<evidence type="ECO:0000313" key="8">
    <source>
        <dbReference type="Proteomes" id="UP000249619"/>
    </source>
</evidence>
<evidence type="ECO:0000256" key="1">
    <source>
        <dbReference type="ARBA" id="ARBA00006192"/>
    </source>
</evidence>
<evidence type="ECO:0000256" key="5">
    <source>
        <dbReference type="PROSITE-ProRule" id="PRU00708"/>
    </source>
</evidence>
<dbReference type="PROSITE" id="PS51375">
    <property type="entry name" value="PPR"/>
    <property type="match status" value="3"/>
</dbReference>
<evidence type="ECO:0000256" key="2">
    <source>
        <dbReference type="ARBA" id="ARBA00022737"/>
    </source>
</evidence>
<dbReference type="Pfam" id="PF13041">
    <property type="entry name" value="PPR_2"/>
    <property type="match status" value="1"/>
</dbReference>
<dbReference type="Gene3D" id="1.25.40.10">
    <property type="entry name" value="Tetratricopeptide repeat domain"/>
    <property type="match status" value="3"/>
</dbReference>
<comment type="subunit">
    <text evidence="4">Binds to mitochondrial small subunit 15S rRNA.</text>
</comment>
<evidence type="ECO:0000256" key="4">
    <source>
        <dbReference type="ARBA" id="ARBA00044511"/>
    </source>
</evidence>
<sequence>MLGAYVCRQCRTRLFRRTAPVRNPQWQPRASIVLFAGAEPQHNADAPQDEAETPVKENRPAAREPNNNGPTFRYETPGFNQTRSGQTQSSRTRPSRYSRLIGDDVVGDPTYTIDWQEAAYEEAEQIEVSTGEQTFADPIAEALRATRIQKAWDLFEKTYTARDCKALTESNIRGDGSSTEEFIFRRLLNAVSSAFCAGRKSVRVTPTEVLFKYDQLGICRPDHWIKPTLARLTYEVIQAVNIPSDTPRRRLPEVLHELLSIWRLFFHCMGPKDSPRESISAEWPLPSVETLPELYDSPDFNMRLQDYIPKYTSSPMIGFCAVYLYSISDALHPEIQQEAAPFLRFLERLLAGSRVDTIYYHTRTFDLFKELPNNVQKQIIREIEVAPTKALVAIGKSGETLGSEATGDQMTNLEAHFMKRISRAVESMTSPAMLDNILKEVEETYVNDDKTLSIPRPIYNGFLSGYLILLKSERSIQVWNHMIAHGIMPDMNSWVAVMEGCAKAKDLDGFNAMWQRMLNTGVEPTNHAWTTRVNGLMSLRQVNQALGALDDMGKRWLAAEEAIKTPPARGKGQKSARKASSKAVNNCTKPSIEVINGAITALVKMRPESMRHDKRVDFVQKVLGWSSRFQIAPDTITYNSLMQLYLGANDTRTAFAILSTMEKEGIEGDTATYTMLIATAFSHQVFDSATPAEQTTKVLSTIDALEASGMKLNDYVYSTIIDRLLKTYANYHAVRAVMQHMTTRKFIPSAHVYTSLITHHFQASPPNIGEVDSIVNLLFTSPRMASDRVLYDRLIEGYAAHAEVGKMMAVLARMSRRGNLPGWGALIAVVKALVRDGDFDRARIIVRDVERGEGVAKGGVVRDRRGEMAFANLVREVGLGGEEAEGVKGVGMGEYLGGAKGERNGGAMVEDMVVVQGQGRQNGVDEEKEMRMGMEQDIHGFLQDGGEVERRS</sequence>
<feature type="repeat" description="PPR" evidence="5">
    <location>
        <begin position="787"/>
        <end position="821"/>
    </location>
</feature>
<dbReference type="InterPro" id="IPR002885">
    <property type="entry name" value="PPR_rpt"/>
</dbReference>
<proteinExistence type="inferred from homology"/>
<comment type="function">
    <text evidence="3">Regulates mitochondrial small subunit maturation by controlling 15S rRNA 5'-end processing. Localizes to the 5' precursor of the 15S rRNA in a position that is subsequently occupied by mS47 in the mature yeast mtSSU. Uses structure and sequence-specific RNA recognition, binding to a single-stranded region of the precursor and specifically recognizing bases -6 to -1. The exchange of Ccm1 for mS47 is coupled to the irreversible removal of precursor rRNA that is accompanied by conformational changes of the mitoribosomal proteins uS5m and mS26. These conformational changes signal completion of 5'-end rRNA processing through protection of the mature 5'-end of the 15S rRNA and stabilization of mS47. The removal of the 5' precursor together with the dissociation of Ccm1 may be catalyzed by the 5'-3' exoribonuclease Pet127. Involved in the specific removal of group I introns in mitochondrial encoded transcripts.</text>
</comment>
<dbReference type="NCBIfam" id="TIGR00756">
    <property type="entry name" value="PPR"/>
    <property type="match status" value="2"/>
</dbReference>